<keyword evidence="2" id="KW-1185">Reference proteome</keyword>
<organism evidence="1 2">
    <name type="scientific">Mythimna loreyi</name>
    <dbReference type="NCBI Taxonomy" id="667449"/>
    <lineage>
        <taxon>Eukaryota</taxon>
        <taxon>Metazoa</taxon>
        <taxon>Ecdysozoa</taxon>
        <taxon>Arthropoda</taxon>
        <taxon>Hexapoda</taxon>
        <taxon>Insecta</taxon>
        <taxon>Pterygota</taxon>
        <taxon>Neoptera</taxon>
        <taxon>Endopterygota</taxon>
        <taxon>Lepidoptera</taxon>
        <taxon>Glossata</taxon>
        <taxon>Ditrysia</taxon>
        <taxon>Noctuoidea</taxon>
        <taxon>Noctuidae</taxon>
        <taxon>Noctuinae</taxon>
        <taxon>Hadenini</taxon>
        <taxon>Mythimna</taxon>
    </lineage>
</organism>
<name>A0ACC2R767_9NEOP</name>
<evidence type="ECO:0000313" key="2">
    <source>
        <dbReference type="Proteomes" id="UP001231649"/>
    </source>
</evidence>
<comment type="caution">
    <text evidence="1">The sequence shown here is derived from an EMBL/GenBank/DDBJ whole genome shotgun (WGS) entry which is preliminary data.</text>
</comment>
<proteinExistence type="predicted"/>
<dbReference type="EMBL" id="CM056782">
    <property type="protein sequence ID" value="KAJ8732061.1"/>
    <property type="molecule type" value="Genomic_DNA"/>
</dbReference>
<sequence length="142" mass="14992">MKLAIVFAAVLAVSTAQYRPQAAAAPKPVASRVSSSDQAATVTRYDSDSAPDGSFNYAVETDNGIAAQAQGTPRDFGGNPPIVPVVISGRFSWTSPEGQPILIEYTADENGYQPKGDALPTSPPIPEAILRSLAYLEKIQKK</sequence>
<evidence type="ECO:0000313" key="1">
    <source>
        <dbReference type="EMBL" id="KAJ8732061.1"/>
    </source>
</evidence>
<gene>
    <name evidence="1" type="ORF">PYW08_014791</name>
</gene>
<accession>A0ACC2R767</accession>
<dbReference type="Proteomes" id="UP001231649">
    <property type="component" value="Chromosome 6"/>
</dbReference>
<reference evidence="1" key="1">
    <citation type="submission" date="2023-03" db="EMBL/GenBank/DDBJ databases">
        <title>Chromosome-level genomes of two armyworms, Mythimna separata and Mythimna loreyi, provide insights into the biosynthesis and reception of sex pheromones.</title>
        <authorList>
            <person name="Zhao H."/>
        </authorList>
    </citation>
    <scope>NUCLEOTIDE SEQUENCE</scope>
    <source>
        <strain evidence="1">BeijingLab</strain>
    </source>
</reference>
<protein>
    <submittedName>
        <fullName evidence="1">Uncharacterized protein</fullName>
    </submittedName>
</protein>